<evidence type="ECO:0000256" key="1">
    <source>
        <dbReference type="ARBA" id="ARBA00009437"/>
    </source>
</evidence>
<name>A0A411X2T5_9BURK</name>
<dbReference type="SUPFAM" id="SSF46785">
    <property type="entry name" value="Winged helix' DNA-binding domain"/>
    <property type="match status" value="1"/>
</dbReference>
<keyword evidence="4" id="KW-0804">Transcription</keyword>
<evidence type="ECO:0000256" key="2">
    <source>
        <dbReference type="ARBA" id="ARBA00023015"/>
    </source>
</evidence>
<dbReference type="InterPro" id="IPR058163">
    <property type="entry name" value="LysR-type_TF_proteobact-type"/>
</dbReference>
<dbReference type="EMBL" id="BMWV01000018">
    <property type="protein sequence ID" value="GGY64262.1"/>
    <property type="molecule type" value="Genomic_DNA"/>
</dbReference>
<dbReference type="Gene3D" id="3.40.190.290">
    <property type="match status" value="1"/>
</dbReference>
<dbReference type="PRINTS" id="PR00039">
    <property type="entry name" value="HTHLYSR"/>
</dbReference>
<dbReference type="RefSeq" id="WP_131147321.1">
    <property type="nucleotide sequence ID" value="NZ_BMWV01000018.1"/>
</dbReference>
<evidence type="ECO:0000313" key="9">
    <source>
        <dbReference type="Proteomes" id="UP000628442"/>
    </source>
</evidence>
<proteinExistence type="inferred from homology"/>
<keyword evidence="3" id="KW-0238">DNA-binding</keyword>
<dbReference type="Proteomes" id="UP000628442">
    <property type="component" value="Unassembled WGS sequence"/>
</dbReference>
<dbReference type="OrthoDB" id="8678019at2"/>
<dbReference type="Proteomes" id="UP000292307">
    <property type="component" value="Chromosome"/>
</dbReference>
<keyword evidence="2" id="KW-0805">Transcription regulation</keyword>
<evidence type="ECO:0000256" key="3">
    <source>
        <dbReference type="ARBA" id="ARBA00023125"/>
    </source>
</evidence>
<keyword evidence="8" id="KW-1185">Reference proteome</keyword>
<dbReference type="EMBL" id="CP036401">
    <property type="protein sequence ID" value="QBI03218.1"/>
    <property type="molecule type" value="Genomic_DNA"/>
</dbReference>
<dbReference type="PANTHER" id="PTHR30537:SF72">
    <property type="entry name" value="LYSR FAMILY TRANSCRIPTIONAL REGULATOR"/>
    <property type="match status" value="1"/>
</dbReference>
<evidence type="ECO:0000259" key="5">
    <source>
        <dbReference type="PROSITE" id="PS50931"/>
    </source>
</evidence>
<evidence type="ECO:0000313" key="7">
    <source>
        <dbReference type="EMBL" id="QBI03218.1"/>
    </source>
</evidence>
<dbReference type="InterPro" id="IPR000847">
    <property type="entry name" value="LysR_HTH_N"/>
</dbReference>
<dbReference type="GO" id="GO:0043565">
    <property type="term" value="F:sequence-specific DNA binding"/>
    <property type="evidence" value="ECO:0007669"/>
    <property type="project" value="TreeGrafter"/>
</dbReference>
<gene>
    <name evidence="7" type="ORF">EYF70_22070</name>
    <name evidence="6" type="ORF">GCM10007387_53280</name>
</gene>
<dbReference type="Pfam" id="PF03466">
    <property type="entry name" value="LysR_substrate"/>
    <property type="match status" value="1"/>
</dbReference>
<feature type="domain" description="HTH lysR-type" evidence="5">
    <location>
        <begin position="1"/>
        <end position="59"/>
    </location>
</feature>
<dbReference type="PROSITE" id="PS50931">
    <property type="entry name" value="HTH_LYSR"/>
    <property type="match status" value="1"/>
</dbReference>
<dbReference type="PANTHER" id="PTHR30537">
    <property type="entry name" value="HTH-TYPE TRANSCRIPTIONAL REGULATOR"/>
    <property type="match status" value="1"/>
</dbReference>
<organism evidence="6 9">
    <name type="scientific">Pseudoduganella albidiflava</name>
    <dbReference type="NCBI Taxonomy" id="321983"/>
    <lineage>
        <taxon>Bacteria</taxon>
        <taxon>Pseudomonadati</taxon>
        <taxon>Pseudomonadota</taxon>
        <taxon>Betaproteobacteria</taxon>
        <taxon>Burkholderiales</taxon>
        <taxon>Oxalobacteraceae</taxon>
        <taxon>Telluria group</taxon>
        <taxon>Pseudoduganella</taxon>
    </lineage>
</organism>
<dbReference type="Gene3D" id="1.10.10.10">
    <property type="entry name" value="Winged helix-like DNA-binding domain superfamily/Winged helix DNA-binding domain"/>
    <property type="match status" value="1"/>
</dbReference>
<reference evidence="7 8" key="2">
    <citation type="submission" date="2019-02" db="EMBL/GenBank/DDBJ databases">
        <title>Draft Genome Sequences of Six Type Strains of the Genus Massilia.</title>
        <authorList>
            <person name="Miess H."/>
            <person name="Frediansyhah A."/>
            <person name="Gross H."/>
        </authorList>
    </citation>
    <scope>NUCLEOTIDE SEQUENCE [LARGE SCALE GENOMIC DNA]</scope>
    <source>
        <strain evidence="7 8">DSM 17472</strain>
    </source>
</reference>
<dbReference type="InterPro" id="IPR036390">
    <property type="entry name" value="WH_DNA-bd_sf"/>
</dbReference>
<reference evidence="6" key="1">
    <citation type="journal article" date="2014" name="Int. J. Syst. Evol. Microbiol.">
        <title>Complete genome sequence of Corynebacterium casei LMG S-19264T (=DSM 44701T), isolated from a smear-ripened cheese.</title>
        <authorList>
            <consortium name="US DOE Joint Genome Institute (JGI-PGF)"/>
            <person name="Walter F."/>
            <person name="Albersmeier A."/>
            <person name="Kalinowski J."/>
            <person name="Ruckert C."/>
        </authorList>
    </citation>
    <scope>NUCLEOTIDE SEQUENCE</scope>
    <source>
        <strain evidence="6">KCTC 12343</strain>
    </source>
</reference>
<evidence type="ECO:0000256" key="4">
    <source>
        <dbReference type="ARBA" id="ARBA00023163"/>
    </source>
</evidence>
<evidence type="ECO:0000313" key="8">
    <source>
        <dbReference type="Proteomes" id="UP000292307"/>
    </source>
</evidence>
<dbReference type="FunFam" id="1.10.10.10:FF:000001">
    <property type="entry name" value="LysR family transcriptional regulator"/>
    <property type="match status" value="1"/>
</dbReference>
<dbReference type="InterPro" id="IPR005119">
    <property type="entry name" value="LysR_subst-bd"/>
</dbReference>
<comment type="similarity">
    <text evidence="1">Belongs to the LysR transcriptional regulatory family.</text>
</comment>
<accession>A0A411X2T5</accession>
<dbReference type="CDD" id="cd08422">
    <property type="entry name" value="PBP2_CrgA_like"/>
    <property type="match status" value="1"/>
</dbReference>
<dbReference type="AlphaFoldDB" id="A0A411X2T5"/>
<dbReference type="GO" id="GO:0003700">
    <property type="term" value="F:DNA-binding transcription factor activity"/>
    <property type="evidence" value="ECO:0007669"/>
    <property type="project" value="InterPro"/>
</dbReference>
<dbReference type="InterPro" id="IPR036388">
    <property type="entry name" value="WH-like_DNA-bd_sf"/>
</dbReference>
<evidence type="ECO:0000313" key="6">
    <source>
        <dbReference type="EMBL" id="GGY64262.1"/>
    </source>
</evidence>
<dbReference type="Pfam" id="PF00126">
    <property type="entry name" value="HTH_1"/>
    <property type="match status" value="1"/>
</dbReference>
<dbReference type="GO" id="GO:0006351">
    <property type="term" value="P:DNA-templated transcription"/>
    <property type="evidence" value="ECO:0007669"/>
    <property type="project" value="TreeGrafter"/>
</dbReference>
<protein>
    <submittedName>
        <fullName evidence="6">LysR family transcriptional regulator</fullName>
    </submittedName>
</protein>
<sequence>METLSNLECFIRTADAGSFSEAARQLGLTPAAVSRNVAMLEKNLGARLFHRSTRRLALTEAGEELRQGIAGSLEELQSALAAVSTERLEPSGVLRVSMSPSIGMGWLMPMLPEFLARFPRIRPEWHFENRQVDLVGEGYDAAIGGGFELRQGVVARRLAPAHVIAVASPGYLQARAQPAHPSDLRTVDWIASRSLQNGRIRTWVLRNGAGEEVAMEASPSLVLSDPAAMREAALLGLGIAMLAVPDVLPQLEQGTLVRVLPDWHADAGAISLYYASRALLPAKTRAFVDFVTQAFERDRLAERFAAVPSHA</sequence>
<dbReference type="SUPFAM" id="SSF53850">
    <property type="entry name" value="Periplasmic binding protein-like II"/>
    <property type="match status" value="1"/>
</dbReference>
<reference evidence="6" key="3">
    <citation type="submission" date="2022-12" db="EMBL/GenBank/DDBJ databases">
        <authorList>
            <person name="Sun Q."/>
            <person name="Kim S."/>
        </authorList>
    </citation>
    <scope>NUCLEOTIDE SEQUENCE</scope>
    <source>
        <strain evidence="6">KCTC 12343</strain>
    </source>
</reference>